<organism evidence="1 2">
    <name type="scientific">Aphis craccivora</name>
    <name type="common">Cowpea aphid</name>
    <dbReference type="NCBI Taxonomy" id="307492"/>
    <lineage>
        <taxon>Eukaryota</taxon>
        <taxon>Metazoa</taxon>
        <taxon>Ecdysozoa</taxon>
        <taxon>Arthropoda</taxon>
        <taxon>Hexapoda</taxon>
        <taxon>Insecta</taxon>
        <taxon>Pterygota</taxon>
        <taxon>Neoptera</taxon>
        <taxon>Paraneoptera</taxon>
        <taxon>Hemiptera</taxon>
        <taxon>Sternorrhyncha</taxon>
        <taxon>Aphidomorpha</taxon>
        <taxon>Aphidoidea</taxon>
        <taxon>Aphididae</taxon>
        <taxon>Aphidini</taxon>
        <taxon>Aphis</taxon>
        <taxon>Aphis</taxon>
    </lineage>
</organism>
<dbReference type="OrthoDB" id="7691713at2759"/>
<evidence type="ECO:0000313" key="1">
    <source>
        <dbReference type="EMBL" id="KAF0750598.1"/>
    </source>
</evidence>
<keyword evidence="2" id="KW-1185">Reference proteome</keyword>
<protein>
    <submittedName>
        <fullName evidence="1">Putative transposon-derived protein F54H12.3</fullName>
    </submittedName>
</protein>
<sequence>TNIGTRKIFNRKIKLNIDNFVHILVQIKGVAIYTKSYLPSLLTEIFKIIKINQTLPFTYQLSTRLYRQENRLLVLFTWKKYIGSYNKYYSNEYLIEKII</sequence>
<evidence type="ECO:0000313" key="2">
    <source>
        <dbReference type="Proteomes" id="UP000478052"/>
    </source>
</evidence>
<feature type="non-terminal residue" evidence="1">
    <location>
        <position position="1"/>
    </location>
</feature>
<proteinExistence type="predicted"/>
<gene>
    <name evidence="1" type="ORF">FWK35_00036222</name>
</gene>
<reference evidence="1 2" key="1">
    <citation type="submission" date="2019-08" db="EMBL/GenBank/DDBJ databases">
        <title>Whole genome of Aphis craccivora.</title>
        <authorList>
            <person name="Voronova N.V."/>
            <person name="Shulinski R.S."/>
            <person name="Bandarenka Y.V."/>
            <person name="Zhorov D.G."/>
            <person name="Warner D."/>
        </authorList>
    </citation>
    <scope>NUCLEOTIDE SEQUENCE [LARGE SCALE GENOMIC DNA]</scope>
    <source>
        <strain evidence="1">180601</strain>
        <tissue evidence="1">Whole Body</tissue>
    </source>
</reference>
<dbReference type="Proteomes" id="UP000478052">
    <property type="component" value="Unassembled WGS sequence"/>
</dbReference>
<dbReference type="AlphaFoldDB" id="A0A6G0Y7P3"/>
<comment type="caution">
    <text evidence="1">The sequence shown here is derived from an EMBL/GenBank/DDBJ whole genome shotgun (WGS) entry which is preliminary data.</text>
</comment>
<dbReference type="EMBL" id="VUJU01005668">
    <property type="protein sequence ID" value="KAF0750598.1"/>
    <property type="molecule type" value="Genomic_DNA"/>
</dbReference>
<name>A0A6G0Y7P3_APHCR</name>
<accession>A0A6G0Y7P3</accession>